<proteinExistence type="predicted"/>
<gene>
    <name evidence="1" type="ORF">INT46_003147</name>
</gene>
<comment type="caution">
    <text evidence="1">The sequence shown here is derived from an EMBL/GenBank/DDBJ whole genome shotgun (WGS) entry which is preliminary data.</text>
</comment>
<reference evidence="1" key="1">
    <citation type="submission" date="2020-12" db="EMBL/GenBank/DDBJ databases">
        <title>Metabolic potential, ecology and presence of endohyphal bacteria is reflected in genomic diversity of Mucoromycotina.</title>
        <authorList>
            <person name="Muszewska A."/>
            <person name="Okrasinska A."/>
            <person name="Steczkiewicz K."/>
            <person name="Drgas O."/>
            <person name="Orlowska M."/>
            <person name="Perlinska-Lenart U."/>
            <person name="Aleksandrzak-Piekarczyk T."/>
            <person name="Szatraj K."/>
            <person name="Zielenkiewicz U."/>
            <person name="Pilsyk S."/>
            <person name="Malc E."/>
            <person name="Mieczkowski P."/>
            <person name="Kruszewska J.S."/>
            <person name="Biernat P."/>
            <person name="Pawlowska J."/>
        </authorList>
    </citation>
    <scope>NUCLEOTIDE SEQUENCE</scope>
    <source>
        <strain evidence="1">CBS 226.32</strain>
    </source>
</reference>
<dbReference type="EMBL" id="JAEPRC010000445">
    <property type="protein sequence ID" value="KAG2197079.1"/>
    <property type="molecule type" value="Genomic_DNA"/>
</dbReference>
<dbReference type="AlphaFoldDB" id="A0A8H7V0H0"/>
<dbReference type="Proteomes" id="UP000650833">
    <property type="component" value="Unassembled WGS sequence"/>
</dbReference>
<keyword evidence="2" id="KW-1185">Reference proteome</keyword>
<accession>A0A8H7V0H0</accession>
<name>A0A8H7V0H0_9FUNG</name>
<organism evidence="1 2">
    <name type="scientific">Mucor plumbeus</name>
    <dbReference type="NCBI Taxonomy" id="97098"/>
    <lineage>
        <taxon>Eukaryota</taxon>
        <taxon>Fungi</taxon>
        <taxon>Fungi incertae sedis</taxon>
        <taxon>Mucoromycota</taxon>
        <taxon>Mucoromycotina</taxon>
        <taxon>Mucoromycetes</taxon>
        <taxon>Mucorales</taxon>
        <taxon>Mucorineae</taxon>
        <taxon>Mucoraceae</taxon>
        <taxon>Mucor</taxon>
    </lineage>
</organism>
<sequence length="140" mass="16321">MLTTRFCHYFPSGAFVCDDIDTEEFQYQPKETEATIKKLYRLKILSDIPISSNKEESLDTVMETEEFKLGLSHLPSMIWTPTKYKPSQMDYNKWKTNGGTVLPGYKLASEVKVKHNNVKLTEHHSQFINNYVEKHPTCNR</sequence>
<evidence type="ECO:0000313" key="2">
    <source>
        <dbReference type="Proteomes" id="UP000650833"/>
    </source>
</evidence>
<evidence type="ECO:0000313" key="1">
    <source>
        <dbReference type="EMBL" id="KAG2197079.1"/>
    </source>
</evidence>
<dbReference type="OrthoDB" id="2275179at2759"/>
<protein>
    <submittedName>
        <fullName evidence="1">Uncharacterized protein</fullName>
    </submittedName>
</protein>